<dbReference type="SUPFAM" id="SSF49785">
    <property type="entry name" value="Galactose-binding domain-like"/>
    <property type="match status" value="1"/>
</dbReference>
<dbReference type="PROSITE" id="PS51892">
    <property type="entry name" value="SUBTILASE"/>
    <property type="match status" value="1"/>
</dbReference>
<dbReference type="InterPro" id="IPR000209">
    <property type="entry name" value="Peptidase_S8/S53_dom"/>
</dbReference>
<dbReference type="KEGG" id="cce:Ccel_3196"/>
<evidence type="ECO:0000259" key="6">
    <source>
        <dbReference type="Pfam" id="PF00082"/>
    </source>
</evidence>
<protein>
    <submittedName>
        <fullName evidence="7">Peptidase S8 and S53 subtilisin kexin sedolisin</fullName>
    </submittedName>
</protein>
<comment type="caution">
    <text evidence="5">Lacks conserved residue(s) required for the propagation of feature annotation.</text>
</comment>
<evidence type="ECO:0000256" key="3">
    <source>
        <dbReference type="ARBA" id="ARBA00022801"/>
    </source>
</evidence>
<dbReference type="RefSeq" id="WP_015926544.1">
    <property type="nucleotide sequence ID" value="NC_011898.1"/>
</dbReference>
<accession>B8I0G0</accession>
<dbReference type="EMBL" id="CP001348">
    <property type="protein sequence ID" value="ACL77486.1"/>
    <property type="molecule type" value="Genomic_DNA"/>
</dbReference>
<evidence type="ECO:0000256" key="2">
    <source>
        <dbReference type="ARBA" id="ARBA00022670"/>
    </source>
</evidence>
<sequence precursor="true">MSGFKKFLVIPFILIFLAVYPLTSYVESAETDSAPYSLTEITKLQIIKEVNGVKLAKAIFNNQDIKDIVIFKDGSIEEYSKEKHGKLFEKDKLSKKLKEKIKKSSSDEEIPVAVHINDIDHNEVEKYVKDKLKIKDIKDEKPEKIKEYIKEKRIKSKEEYKKSNSQFVKEYINNEEELFESQYSPLIIIRLTNMDIEKLSKNMQVQEMDLFVDSTKEEDTYNSIPNINSKYVKDNLNLRGDGVPIGILEVGYPNLDNTQLTDSNIIFDVPESTANRRRSTHATIVTSIIVGQTEGIAPGATAYVATASSRLGDYEKIEWLIDQGVYVINYSAGYSDVRGEYTDMAKWIDHISIQHDVIFVKSSGNKRLDNLGISDPGMAYNAFTVGSMNDNDSINEPNWLDDIFSPFSCYTENENSENPYPFKPDLTAPGESVDVAGYLSQAGTSISAPHVTGVLAQMLGAFPNIFPRNSVMKAVTTAATLHKTTDDYGIYSMSPSLSDKEGAGVIDALSIYNCLSGSHFLTENLTESQFPYIHNIGVNADDTQSVRVSLSWLKNNIIPDSSQNVVERELSDLDLEVFDPEGNQVGYSMSANNNLEVVEFTPTMSGEYKIMVEGYALTNDSEQISLAWTESN</sequence>
<dbReference type="eggNOG" id="COG1404">
    <property type="taxonomic scope" value="Bacteria"/>
</dbReference>
<dbReference type="SUPFAM" id="SSF52743">
    <property type="entry name" value="Subtilisin-like"/>
    <property type="match status" value="1"/>
</dbReference>
<keyword evidence="8" id="KW-1185">Reference proteome</keyword>
<dbReference type="GO" id="GO:0006508">
    <property type="term" value="P:proteolysis"/>
    <property type="evidence" value="ECO:0007669"/>
    <property type="project" value="UniProtKB-KW"/>
</dbReference>
<name>B8I0G0_RUMCH</name>
<reference evidence="7 8" key="1">
    <citation type="submission" date="2009-01" db="EMBL/GenBank/DDBJ databases">
        <title>Complete sequence of Clostridium cellulolyticum H10.</title>
        <authorList>
            <consortium name="US DOE Joint Genome Institute"/>
            <person name="Lucas S."/>
            <person name="Copeland A."/>
            <person name="Lapidus A."/>
            <person name="Glavina del Rio T."/>
            <person name="Dalin E."/>
            <person name="Tice H."/>
            <person name="Bruce D."/>
            <person name="Goodwin L."/>
            <person name="Pitluck S."/>
            <person name="Chertkov O."/>
            <person name="Saunders E."/>
            <person name="Brettin T."/>
            <person name="Detter J.C."/>
            <person name="Han C."/>
            <person name="Larimer F."/>
            <person name="Land M."/>
            <person name="Hauser L."/>
            <person name="Kyrpides N."/>
            <person name="Ivanova N."/>
            <person name="Zhou J."/>
            <person name="Richardson P."/>
        </authorList>
    </citation>
    <scope>NUCLEOTIDE SEQUENCE [LARGE SCALE GENOMIC DNA]</scope>
    <source>
        <strain evidence="8">ATCC 35319 / DSM 5812 / JCM 6584 / H10</strain>
    </source>
</reference>
<dbReference type="Gene3D" id="3.40.50.200">
    <property type="entry name" value="Peptidase S8/S53 domain"/>
    <property type="match status" value="1"/>
</dbReference>
<dbReference type="Gene3D" id="2.60.120.380">
    <property type="match status" value="1"/>
</dbReference>
<evidence type="ECO:0000256" key="5">
    <source>
        <dbReference type="PROSITE-ProRule" id="PRU01240"/>
    </source>
</evidence>
<dbReference type="OrthoDB" id="9798386at2"/>
<dbReference type="STRING" id="394503.Ccel_3196"/>
<dbReference type="InterPro" id="IPR050131">
    <property type="entry name" value="Peptidase_S8_subtilisin-like"/>
</dbReference>
<gene>
    <name evidence="7" type="ordered locus">Ccel_3196</name>
</gene>
<feature type="domain" description="Peptidase S8/S53" evidence="6">
    <location>
        <begin position="268"/>
        <end position="485"/>
    </location>
</feature>
<dbReference type="PROSITE" id="PS00138">
    <property type="entry name" value="SUBTILASE_SER"/>
    <property type="match status" value="1"/>
</dbReference>
<evidence type="ECO:0000256" key="1">
    <source>
        <dbReference type="ARBA" id="ARBA00011073"/>
    </source>
</evidence>
<evidence type="ECO:0000313" key="8">
    <source>
        <dbReference type="Proteomes" id="UP000001349"/>
    </source>
</evidence>
<evidence type="ECO:0000313" key="7">
    <source>
        <dbReference type="EMBL" id="ACL77486.1"/>
    </source>
</evidence>
<keyword evidence="3" id="KW-0378">Hydrolase</keyword>
<evidence type="ECO:0000256" key="4">
    <source>
        <dbReference type="ARBA" id="ARBA00022825"/>
    </source>
</evidence>
<dbReference type="PANTHER" id="PTHR43806:SF11">
    <property type="entry name" value="CEREVISIN-RELATED"/>
    <property type="match status" value="1"/>
</dbReference>
<dbReference type="InterPro" id="IPR036852">
    <property type="entry name" value="Peptidase_S8/S53_dom_sf"/>
</dbReference>
<keyword evidence="2" id="KW-0645">Protease</keyword>
<keyword evidence="4" id="KW-0720">Serine protease</keyword>
<dbReference type="HOGENOM" id="CLU_432583_0_0_9"/>
<dbReference type="Proteomes" id="UP000001349">
    <property type="component" value="Chromosome"/>
</dbReference>
<dbReference type="PANTHER" id="PTHR43806">
    <property type="entry name" value="PEPTIDASE S8"/>
    <property type="match status" value="1"/>
</dbReference>
<dbReference type="GO" id="GO:0004252">
    <property type="term" value="F:serine-type endopeptidase activity"/>
    <property type="evidence" value="ECO:0007669"/>
    <property type="project" value="InterPro"/>
</dbReference>
<dbReference type="InterPro" id="IPR008979">
    <property type="entry name" value="Galactose-bd-like_sf"/>
</dbReference>
<organism evidence="7 8">
    <name type="scientific">Ruminiclostridium cellulolyticum (strain ATCC 35319 / DSM 5812 / JCM 6584 / H10)</name>
    <name type="common">Clostridium cellulolyticum</name>
    <dbReference type="NCBI Taxonomy" id="394503"/>
    <lineage>
        <taxon>Bacteria</taxon>
        <taxon>Bacillati</taxon>
        <taxon>Bacillota</taxon>
        <taxon>Clostridia</taxon>
        <taxon>Eubacteriales</taxon>
        <taxon>Oscillospiraceae</taxon>
        <taxon>Ruminiclostridium</taxon>
    </lineage>
</organism>
<dbReference type="AlphaFoldDB" id="B8I0G0"/>
<proteinExistence type="inferred from homology"/>
<dbReference type="Pfam" id="PF00082">
    <property type="entry name" value="Peptidase_S8"/>
    <property type="match status" value="1"/>
</dbReference>
<dbReference type="InterPro" id="IPR023828">
    <property type="entry name" value="Peptidase_S8_Ser-AS"/>
</dbReference>
<comment type="similarity">
    <text evidence="1 5">Belongs to the peptidase S8 family.</text>
</comment>